<gene>
    <name evidence="1" type="ORF">CANVERA_P2936</name>
</gene>
<comment type="caution">
    <text evidence="1">The sequence shown here is derived from an EMBL/GenBank/DDBJ whole genome shotgun (WGS) entry which is preliminary data.</text>
</comment>
<name>A0A9W4TWM8_9ASCO</name>
<dbReference type="EMBL" id="CANTUO010000003">
    <property type="protein sequence ID" value="CAI5758424.1"/>
    <property type="molecule type" value="Genomic_DNA"/>
</dbReference>
<dbReference type="AlphaFoldDB" id="A0A9W4TWM8"/>
<evidence type="ECO:0000313" key="1">
    <source>
        <dbReference type="EMBL" id="CAI5758424.1"/>
    </source>
</evidence>
<accession>A0A9W4TWM8</accession>
<proteinExistence type="predicted"/>
<organism evidence="1 2">
    <name type="scientific">Candida verbasci</name>
    <dbReference type="NCBI Taxonomy" id="1227364"/>
    <lineage>
        <taxon>Eukaryota</taxon>
        <taxon>Fungi</taxon>
        <taxon>Dikarya</taxon>
        <taxon>Ascomycota</taxon>
        <taxon>Saccharomycotina</taxon>
        <taxon>Pichiomycetes</taxon>
        <taxon>Debaryomycetaceae</taxon>
        <taxon>Candida/Lodderomyces clade</taxon>
        <taxon>Candida</taxon>
    </lineage>
</organism>
<reference evidence="1" key="1">
    <citation type="submission" date="2022-12" db="EMBL/GenBank/DDBJ databases">
        <authorList>
            <person name="Brejova B."/>
        </authorList>
    </citation>
    <scope>NUCLEOTIDE SEQUENCE</scope>
</reference>
<sequence>MFKRRLSTRQVFTRSKPKETKKVVNQYLPTTALPQIPDHIKSKSLKEIYESIGAKDVYDRLNEPKGVNFNIPKQFIKQDQVPESKKINHQALDEKLKNFIQQEKTDDSLISTSHEIISSLESNLNEMYPMLSHPLKRSISGISKINPELDNIDDEYLWELYPNNKMYGIPPYQSDVLGFKKWENDLIDKNHKQEMEDELNKREYKQFVAQLKGNSLFGTQHRRKLNRDLLKKFKKLQKEGKIPK</sequence>
<keyword evidence="2" id="KW-1185">Reference proteome</keyword>
<evidence type="ECO:0000313" key="2">
    <source>
        <dbReference type="Proteomes" id="UP001152885"/>
    </source>
</evidence>
<dbReference type="OrthoDB" id="4012429at2759"/>
<protein>
    <submittedName>
        <fullName evidence="1">Uncharacterized protein</fullName>
    </submittedName>
</protein>
<dbReference type="Proteomes" id="UP001152885">
    <property type="component" value="Unassembled WGS sequence"/>
</dbReference>